<comment type="caution">
    <text evidence="2">The sequence shown here is derived from an EMBL/GenBank/DDBJ whole genome shotgun (WGS) entry which is preliminary data.</text>
</comment>
<evidence type="ECO:0000256" key="1">
    <source>
        <dbReference type="SAM" id="MobiDB-lite"/>
    </source>
</evidence>
<dbReference type="Proteomes" id="UP000652761">
    <property type="component" value="Unassembled WGS sequence"/>
</dbReference>
<name>A0A843WP06_COLES</name>
<evidence type="ECO:0000313" key="3">
    <source>
        <dbReference type="Proteomes" id="UP000652761"/>
    </source>
</evidence>
<sequence length="129" mass="14251">MREAQGMPNVSIFPLPPPSYSSFFSSSSDEQQQKQHAAPPRPLSLPPDCSPARLRKLMATQLDPLLAMDIFDLAASLRPADFSPCSPIRHGASTVARYTSFSLTVASKTYISCQQCIQTRLQLAKRKVR</sequence>
<gene>
    <name evidence="2" type="ORF">Taro_046139</name>
</gene>
<accession>A0A843WP06</accession>
<organism evidence="2 3">
    <name type="scientific">Colocasia esculenta</name>
    <name type="common">Wild taro</name>
    <name type="synonym">Arum esculentum</name>
    <dbReference type="NCBI Taxonomy" id="4460"/>
    <lineage>
        <taxon>Eukaryota</taxon>
        <taxon>Viridiplantae</taxon>
        <taxon>Streptophyta</taxon>
        <taxon>Embryophyta</taxon>
        <taxon>Tracheophyta</taxon>
        <taxon>Spermatophyta</taxon>
        <taxon>Magnoliopsida</taxon>
        <taxon>Liliopsida</taxon>
        <taxon>Araceae</taxon>
        <taxon>Aroideae</taxon>
        <taxon>Colocasieae</taxon>
        <taxon>Colocasia</taxon>
    </lineage>
</organism>
<keyword evidence="3" id="KW-1185">Reference proteome</keyword>
<feature type="region of interest" description="Disordered" evidence="1">
    <location>
        <begin position="1"/>
        <end position="47"/>
    </location>
</feature>
<dbReference type="AlphaFoldDB" id="A0A843WP06"/>
<protein>
    <submittedName>
        <fullName evidence="2">Uncharacterized protein</fullName>
    </submittedName>
</protein>
<evidence type="ECO:0000313" key="2">
    <source>
        <dbReference type="EMBL" id="MQM13213.1"/>
    </source>
</evidence>
<proteinExistence type="predicted"/>
<reference evidence="2" key="1">
    <citation type="submission" date="2017-07" db="EMBL/GenBank/DDBJ databases">
        <title>Taro Niue Genome Assembly and Annotation.</title>
        <authorList>
            <person name="Atibalentja N."/>
            <person name="Keating K."/>
            <person name="Fields C.J."/>
        </authorList>
    </citation>
    <scope>NUCLEOTIDE SEQUENCE</scope>
    <source>
        <strain evidence="2">Niue_2</strain>
        <tissue evidence="2">Leaf</tissue>
    </source>
</reference>
<dbReference type="EMBL" id="NMUH01005610">
    <property type="protein sequence ID" value="MQM13213.1"/>
    <property type="molecule type" value="Genomic_DNA"/>
</dbReference>